<gene>
    <name evidence="1" type="ordered locus">Mesil_0725</name>
</gene>
<evidence type="ECO:0000313" key="2">
    <source>
        <dbReference type="Proteomes" id="UP000001916"/>
    </source>
</evidence>
<evidence type="ECO:0000313" key="1">
    <source>
        <dbReference type="EMBL" id="ADH62640.1"/>
    </source>
</evidence>
<keyword evidence="2" id="KW-1185">Reference proteome</keyword>
<dbReference type="PANTHER" id="PTHR33639:SF2">
    <property type="entry name" value="DUF393 DOMAIN-CONTAINING PROTEIN"/>
    <property type="match status" value="1"/>
</dbReference>
<dbReference type="OrthoDB" id="9785438at2"/>
<dbReference type="RefSeq" id="WP_013157229.1">
    <property type="nucleotide sequence ID" value="NC_014212.1"/>
</dbReference>
<dbReference type="STRING" id="526227.Mesil_0725"/>
<dbReference type="Proteomes" id="UP000001916">
    <property type="component" value="Chromosome"/>
</dbReference>
<name>D7BB80_ALLS1</name>
<dbReference type="AlphaFoldDB" id="D7BB80"/>
<accession>D7BB80</accession>
<dbReference type="KEGG" id="msv:Mesil_0725"/>
<dbReference type="InterPro" id="IPR052927">
    <property type="entry name" value="DCC_oxidoreductase"/>
</dbReference>
<dbReference type="InterPro" id="IPR007263">
    <property type="entry name" value="DCC1-like"/>
</dbReference>
<dbReference type="HOGENOM" id="CLU_092206_2_1_0"/>
<dbReference type="eggNOG" id="COG3011">
    <property type="taxonomic scope" value="Bacteria"/>
</dbReference>
<dbReference type="Pfam" id="PF04134">
    <property type="entry name" value="DCC1-like"/>
    <property type="match status" value="1"/>
</dbReference>
<proteinExistence type="predicted"/>
<dbReference type="EMBL" id="CP002042">
    <property type="protein sequence ID" value="ADH62640.1"/>
    <property type="molecule type" value="Genomic_DNA"/>
</dbReference>
<dbReference type="GO" id="GO:0015035">
    <property type="term" value="F:protein-disulfide reductase activity"/>
    <property type="evidence" value="ECO:0007669"/>
    <property type="project" value="InterPro"/>
</dbReference>
<organism evidence="1 2">
    <name type="scientific">Allomeiothermus silvanus (strain ATCC 700542 / DSM 9946 / NBRC 106475 / NCIMB 13440 / VI-R2)</name>
    <name type="common">Thermus silvanus</name>
    <dbReference type="NCBI Taxonomy" id="526227"/>
    <lineage>
        <taxon>Bacteria</taxon>
        <taxon>Thermotogati</taxon>
        <taxon>Deinococcota</taxon>
        <taxon>Deinococci</taxon>
        <taxon>Thermales</taxon>
        <taxon>Thermaceae</taxon>
        <taxon>Allomeiothermus</taxon>
    </lineage>
</organism>
<reference evidence="1 2" key="1">
    <citation type="journal article" date="2010" name="Stand. Genomic Sci.">
        <title>Complete genome sequence of Meiothermus silvanus type strain (VI-R2).</title>
        <authorList>
            <person name="Sikorski J."/>
            <person name="Tindall B.J."/>
            <person name="Lowry S."/>
            <person name="Lucas S."/>
            <person name="Nolan M."/>
            <person name="Copeland A."/>
            <person name="Glavina Del Rio T."/>
            <person name="Tice H."/>
            <person name="Cheng J.F."/>
            <person name="Han C."/>
            <person name="Pitluck S."/>
            <person name="Liolios K."/>
            <person name="Ivanova N."/>
            <person name="Mavromatis K."/>
            <person name="Mikhailova N."/>
            <person name="Pati A."/>
            <person name="Goodwin L."/>
            <person name="Chen A."/>
            <person name="Palaniappan K."/>
            <person name="Land M."/>
            <person name="Hauser L."/>
            <person name="Chang Y.J."/>
            <person name="Jeffries C.D."/>
            <person name="Rohde M."/>
            <person name="Goker M."/>
            <person name="Woyke T."/>
            <person name="Bristow J."/>
            <person name="Eisen J.A."/>
            <person name="Markowitz V."/>
            <person name="Hugenholtz P."/>
            <person name="Kyrpides N.C."/>
            <person name="Klenk H.P."/>
            <person name="Lapidus A."/>
        </authorList>
    </citation>
    <scope>NUCLEOTIDE SEQUENCE [LARGE SCALE GENOMIC DNA]</scope>
    <source>
        <strain evidence="2">ATCC 700542 / DSM 9946 / VI-R2</strain>
    </source>
</reference>
<protein>
    <submittedName>
        <fullName evidence="1">Thiol-disulfide oxidoreductase DCC</fullName>
    </submittedName>
</protein>
<dbReference type="PANTHER" id="PTHR33639">
    <property type="entry name" value="THIOL-DISULFIDE OXIDOREDUCTASE DCC"/>
    <property type="match status" value="1"/>
</dbReference>
<sequence>MKTIVLFDGVCNLCNGVVQFILRHDPQERFLFTSQQSEAGQRLLAEHGIKAAQALAESVVVLEDNRVYLESDAALYILHRLGGVWGWAYIFRWIPRPWRDWVYRWVARHRYRIFGRRESCMVPTPALRSRFLDR</sequence>